<evidence type="ECO:0000256" key="1">
    <source>
        <dbReference type="SAM" id="SignalP"/>
    </source>
</evidence>
<protein>
    <recommendedName>
        <fullName evidence="4">Adhesin domain-containing protein</fullName>
    </recommendedName>
</protein>
<organism evidence="2 3">
    <name type="scientific">Flavobacterium ammonificans</name>
    <dbReference type="NCBI Taxonomy" id="1751056"/>
    <lineage>
        <taxon>Bacteria</taxon>
        <taxon>Pseudomonadati</taxon>
        <taxon>Bacteroidota</taxon>
        <taxon>Flavobacteriia</taxon>
        <taxon>Flavobacteriales</taxon>
        <taxon>Flavobacteriaceae</taxon>
        <taxon>Flavobacterium</taxon>
    </lineage>
</organism>
<name>A0ABM7V2T3_9FLAO</name>
<dbReference type="Proteomes" id="UP001319865">
    <property type="component" value="Chromosome"/>
</dbReference>
<reference evidence="2 3" key="1">
    <citation type="journal article" date="2022" name="Int. J. Syst. Evol. Microbiol.">
        <title>Flavobacterium ammonificans sp. nov. and Flavobacterium ammoniigenes sp. nov., ammonifying bacteria isolated from surface river water.</title>
        <authorList>
            <person name="Watanabe K."/>
            <person name="Kitamura T."/>
            <person name="Ogata Y."/>
            <person name="Shindo C."/>
            <person name="Suda W."/>
        </authorList>
    </citation>
    <scope>NUCLEOTIDE SEQUENCE [LARGE SCALE GENOMIC DNA]</scope>
    <source>
        <strain evidence="2 3">GENT11</strain>
    </source>
</reference>
<evidence type="ECO:0008006" key="4">
    <source>
        <dbReference type="Google" id="ProtNLM"/>
    </source>
</evidence>
<dbReference type="EMBL" id="AP025183">
    <property type="protein sequence ID" value="BDB53411.1"/>
    <property type="molecule type" value="Genomic_DNA"/>
</dbReference>
<proteinExistence type="predicted"/>
<keyword evidence="1" id="KW-0732">Signal</keyword>
<accession>A0ABM7V2T3</accession>
<dbReference type="RefSeq" id="WP_229329626.1">
    <property type="nucleotide sequence ID" value="NZ_AP025183.1"/>
</dbReference>
<evidence type="ECO:0000313" key="2">
    <source>
        <dbReference type="EMBL" id="BDB53411.1"/>
    </source>
</evidence>
<sequence length="350" mass="39317">MKNIFKLLFIVVLLPIFGYASNENHAYNKEKNISKTYSVNDDAQINITNSYGNINVYLWDENKISVQVNIKVSGNNEKKINERINSIDVDLAATLSKVSAKTLFKTNEWKGNNISYEINYVVKIPRNGSIDLHNKYGNISVDKLNGSSEIECKYGSIFLGQFNNKTNNIRIAYSPNSSINSIDKINLQSQYSEVDFQKVNQINIDGNYNTFNFQSVGILNLSSNYTKIYSKSIQKIAIDGNYLTMKLGEIGNSLIANSNYSDIQFSTSNKTDAITINGNYSNSKITCTSDYAFDINVNLKYGSFTDNVGLKYSLKSEKNFSKSYSAYHISQGKSKISINTNYGSVQLLTK</sequence>
<feature type="chain" id="PRO_5047003723" description="Adhesin domain-containing protein" evidence="1">
    <location>
        <begin position="27"/>
        <end position="350"/>
    </location>
</feature>
<keyword evidence="3" id="KW-1185">Reference proteome</keyword>
<feature type="signal peptide" evidence="1">
    <location>
        <begin position="1"/>
        <end position="26"/>
    </location>
</feature>
<evidence type="ECO:0000313" key="3">
    <source>
        <dbReference type="Proteomes" id="UP001319865"/>
    </source>
</evidence>
<gene>
    <name evidence="2" type="ORF">GENT11_17230</name>
</gene>
<reference evidence="2 3" key="2">
    <citation type="journal article" date="2022" name="Microorganisms">
        <title>Complete Genome Sequences of Two Flavobacterium ammonificans Strains and a Flavobacterium ammoniigenes Strain of Ammonifying Bacterioplankton Isolated from Surface River Water.</title>
        <authorList>
            <person name="Suda W."/>
            <person name="Ogata Y."/>
            <person name="Shindo C."/>
            <person name="Watanabe K."/>
        </authorList>
    </citation>
    <scope>NUCLEOTIDE SEQUENCE [LARGE SCALE GENOMIC DNA]</scope>
    <source>
        <strain evidence="2 3">GENT11</strain>
    </source>
</reference>